<evidence type="ECO:0000313" key="2">
    <source>
        <dbReference type="Proteomes" id="UP000060487"/>
    </source>
</evidence>
<name>A0ABR5SAQ4_9BACT</name>
<gene>
    <name evidence="1" type="ORF">ASN18_3345</name>
</gene>
<comment type="caution">
    <text evidence="1">The sequence shown here is derived from an EMBL/GenBank/DDBJ whole genome shotgun (WGS) entry which is preliminary data.</text>
</comment>
<keyword evidence="2" id="KW-1185">Reference proteome</keyword>
<sequence length="175" mass="18466">MVHVDDPPLDTLVGVQLIVPPAPADADTAYWFNVKLAVTEQLLVTLVTVYVFPDNVPPPQVSLTDAVYPVFGVTVNVVEPPLATVFEAGDMVPPEPLTEAVTVSAGVNVAAKLHAPVIGAVVNVLPFSVPEQPVTVFIWYPAFGVSVKLAVLPCFTVWLAGLTLPPPPLTDAVIL</sequence>
<organism evidence="1 2">
    <name type="scientific">Candidatus Magnetominusculus xianensis</name>
    <dbReference type="NCBI Taxonomy" id="1748249"/>
    <lineage>
        <taxon>Bacteria</taxon>
        <taxon>Pseudomonadati</taxon>
        <taxon>Nitrospirota</taxon>
        <taxon>Nitrospiria</taxon>
        <taxon>Nitrospirales</taxon>
        <taxon>Nitrospiraceae</taxon>
        <taxon>Candidatus Magnetominusculus</taxon>
    </lineage>
</organism>
<proteinExistence type="predicted"/>
<evidence type="ECO:0000313" key="1">
    <source>
        <dbReference type="EMBL" id="KWT74090.1"/>
    </source>
</evidence>
<protein>
    <submittedName>
        <fullName evidence="1">Uncharacterized protein</fullName>
    </submittedName>
</protein>
<reference evidence="1 2" key="1">
    <citation type="submission" date="2015-11" db="EMBL/GenBank/DDBJ databases">
        <authorList>
            <person name="Lin W."/>
        </authorList>
    </citation>
    <scope>NUCLEOTIDE SEQUENCE [LARGE SCALE GENOMIC DNA]</scope>
    <source>
        <strain evidence="1 2">HCH-1</strain>
    </source>
</reference>
<dbReference type="EMBL" id="LNQR01000147">
    <property type="protein sequence ID" value="KWT74090.1"/>
    <property type="molecule type" value="Genomic_DNA"/>
</dbReference>
<dbReference type="Proteomes" id="UP000060487">
    <property type="component" value="Unassembled WGS sequence"/>
</dbReference>
<accession>A0ABR5SAQ4</accession>